<evidence type="ECO:0000313" key="1">
    <source>
        <dbReference type="EnsemblPlants" id="OPUNC11G10250.1"/>
    </source>
</evidence>
<name>A0A0E0MF30_ORYPU</name>
<dbReference type="AlphaFoldDB" id="A0A0E0MF30"/>
<reference evidence="1" key="1">
    <citation type="submission" date="2015-04" db="UniProtKB">
        <authorList>
            <consortium name="EnsemblPlants"/>
        </authorList>
    </citation>
    <scope>IDENTIFICATION</scope>
</reference>
<accession>A0A0E0MF30</accession>
<dbReference type="Gramene" id="OPUNC11G10250.1">
    <property type="protein sequence ID" value="OPUNC11G10250.1"/>
    <property type="gene ID" value="OPUNC11G10250"/>
</dbReference>
<dbReference type="Proteomes" id="UP000026962">
    <property type="component" value="Chromosome 11"/>
</dbReference>
<organism evidence="1">
    <name type="scientific">Oryza punctata</name>
    <name type="common">Red rice</name>
    <dbReference type="NCBI Taxonomy" id="4537"/>
    <lineage>
        <taxon>Eukaryota</taxon>
        <taxon>Viridiplantae</taxon>
        <taxon>Streptophyta</taxon>
        <taxon>Embryophyta</taxon>
        <taxon>Tracheophyta</taxon>
        <taxon>Spermatophyta</taxon>
        <taxon>Magnoliopsida</taxon>
        <taxon>Liliopsida</taxon>
        <taxon>Poales</taxon>
        <taxon>Poaceae</taxon>
        <taxon>BOP clade</taxon>
        <taxon>Oryzoideae</taxon>
        <taxon>Oryzeae</taxon>
        <taxon>Oryzinae</taxon>
        <taxon>Oryza</taxon>
    </lineage>
</organism>
<protein>
    <submittedName>
        <fullName evidence="1">Uncharacterized protein</fullName>
    </submittedName>
</protein>
<dbReference type="HOGENOM" id="CLU_2908060_0_0_1"/>
<sequence>MALGSSEVEGNMLPPSRITNERVASLPRKFMPAAPNWEALMLGKTRPVLQYPHRSVFSSPLP</sequence>
<proteinExistence type="predicted"/>
<reference evidence="1" key="2">
    <citation type="submission" date="2018-05" db="EMBL/GenBank/DDBJ databases">
        <title>OpunRS2 (Oryza punctata Reference Sequence Version 2).</title>
        <authorList>
            <person name="Zhang J."/>
            <person name="Kudrna D."/>
            <person name="Lee S."/>
            <person name="Talag J."/>
            <person name="Welchert J."/>
            <person name="Wing R.A."/>
        </authorList>
    </citation>
    <scope>NUCLEOTIDE SEQUENCE [LARGE SCALE GENOMIC DNA]</scope>
</reference>
<keyword evidence="2" id="KW-1185">Reference proteome</keyword>
<evidence type="ECO:0000313" key="2">
    <source>
        <dbReference type="Proteomes" id="UP000026962"/>
    </source>
</evidence>
<dbReference type="EnsemblPlants" id="OPUNC11G10250.1">
    <property type="protein sequence ID" value="OPUNC11G10250.1"/>
    <property type="gene ID" value="OPUNC11G10250"/>
</dbReference>